<evidence type="ECO:0000313" key="2">
    <source>
        <dbReference type="EMBL" id="MVM33967.1"/>
    </source>
</evidence>
<feature type="domain" description="Fe/B12 periplasmic-binding" evidence="1">
    <location>
        <begin position="58"/>
        <end position="360"/>
    </location>
</feature>
<dbReference type="PROSITE" id="PS50983">
    <property type="entry name" value="FE_B12_PBP"/>
    <property type="match status" value="1"/>
</dbReference>
<dbReference type="EMBL" id="WPIN01000013">
    <property type="protein sequence ID" value="MVM33967.1"/>
    <property type="molecule type" value="Genomic_DNA"/>
</dbReference>
<accession>A0A7K1SJH7</accession>
<dbReference type="AlphaFoldDB" id="A0A7K1SJH7"/>
<protein>
    <submittedName>
        <fullName evidence="2">ABC transporter substrate-binding protein</fullName>
    </submittedName>
</protein>
<sequence>MFKNRIVLLIVVALLGVAGFYFYTHQQPAGQNVVDGSDQQTITDLAGHRVTLKKKIERIILLRSKDIYELAPLLGDELPQKVIAWGPDLKTDDEEAFEKFTQKYPSLKNLPLTGSVYTDALSVEQLITLAPDLVIADKFLIERGYKYVAKLEASGLPVVYLDGSNDPLTGSQKGIGLLGKLLGKEQKANEIVSYVNDQLNKVVTRLKTIKEPVPSVYLEQGVTGPTKFGATYGSIGNPKVYTSWGMVLHQLRVKNIADGVVAKQEPINPEYVLTVNPDIIVITGQNWTTTAGSMRLGYYATPAESEALLQRYTQRPGWANLKAVKTKRVYSVFHNTAIISCFAAVQALAKDIYPQAFADLTPEQNLREFYRRFMPIAYSGTWMVSLH</sequence>
<comment type="caution">
    <text evidence="2">The sequence shown here is derived from an EMBL/GenBank/DDBJ whole genome shotgun (WGS) entry which is preliminary data.</text>
</comment>
<dbReference type="Proteomes" id="UP000436006">
    <property type="component" value="Unassembled WGS sequence"/>
</dbReference>
<proteinExistence type="predicted"/>
<gene>
    <name evidence="2" type="ORF">GO755_28285</name>
</gene>
<organism evidence="2 3">
    <name type="scientific">Spirosoma arboris</name>
    <dbReference type="NCBI Taxonomy" id="2682092"/>
    <lineage>
        <taxon>Bacteria</taxon>
        <taxon>Pseudomonadati</taxon>
        <taxon>Bacteroidota</taxon>
        <taxon>Cytophagia</taxon>
        <taxon>Cytophagales</taxon>
        <taxon>Cytophagaceae</taxon>
        <taxon>Spirosoma</taxon>
    </lineage>
</organism>
<dbReference type="RefSeq" id="WP_157588677.1">
    <property type="nucleotide sequence ID" value="NZ_WPIN01000013.1"/>
</dbReference>
<keyword evidence="3" id="KW-1185">Reference proteome</keyword>
<evidence type="ECO:0000313" key="3">
    <source>
        <dbReference type="Proteomes" id="UP000436006"/>
    </source>
</evidence>
<dbReference type="InterPro" id="IPR050902">
    <property type="entry name" value="ABC_Transporter_SBP"/>
</dbReference>
<evidence type="ECO:0000259" key="1">
    <source>
        <dbReference type="PROSITE" id="PS50983"/>
    </source>
</evidence>
<dbReference type="Gene3D" id="3.40.50.1980">
    <property type="entry name" value="Nitrogenase molybdenum iron protein domain"/>
    <property type="match status" value="2"/>
</dbReference>
<dbReference type="SUPFAM" id="SSF53807">
    <property type="entry name" value="Helical backbone' metal receptor"/>
    <property type="match status" value="1"/>
</dbReference>
<name>A0A7K1SJH7_9BACT</name>
<dbReference type="PANTHER" id="PTHR30535">
    <property type="entry name" value="VITAMIN B12-BINDING PROTEIN"/>
    <property type="match status" value="1"/>
</dbReference>
<dbReference type="PANTHER" id="PTHR30535:SF34">
    <property type="entry name" value="MOLYBDATE-BINDING PROTEIN MOLA"/>
    <property type="match status" value="1"/>
</dbReference>
<dbReference type="Pfam" id="PF01497">
    <property type="entry name" value="Peripla_BP_2"/>
    <property type="match status" value="1"/>
</dbReference>
<reference evidence="2 3" key="1">
    <citation type="submission" date="2019-12" db="EMBL/GenBank/DDBJ databases">
        <title>Spirosoma sp. HMF4905 genome sequencing and assembly.</title>
        <authorList>
            <person name="Kang H."/>
            <person name="Cha I."/>
            <person name="Kim H."/>
            <person name="Joh K."/>
        </authorList>
    </citation>
    <scope>NUCLEOTIDE SEQUENCE [LARGE SCALE GENOMIC DNA]</scope>
    <source>
        <strain evidence="2 3">HMF4905</strain>
    </source>
</reference>
<dbReference type="InterPro" id="IPR002491">
    <property type="entry name" value="ABC_transptr_periplasmic_BD"/>
</dbReference>